<proteinExistence type="predicted"/>
<protein>
    <submittedName>
        <fullName evidence="3">Uncharacterized protein</fullName>
    </submittedName>
</protein>
<keyword evidence="2" id="KW-1133">Transmembrane helix</keyword>
<name>A0A822XWU9_NELNU</name>
<feature type="transmembrane region" description="Helical" evidence="2">
    <location>
        <begin position="90"/>
        <end position="107"/>
    </location>
</feature>
<feature type="region of interest" description="Disordered" evidence="1">
    <location>
        <begin position="1"/>
        <end position="39"/>
    </location>
</feature>
<organism evidence="3 4">
    <name type="scientific">Nelumbo nucifera</name>
    <name type="common">Sacred lotus</name>
    <dbReference type="NCBI Taxonomy" id="4432"/>
    <lineage>
        <taxon>Eukaryota</taxon>
        <taxon>Viridiplantae</taxon>
        <taxon>Streptophyta</taxon>
        <taxon>Embryophyta</taxon>
        <taxon>Tracheophyta</taxon>
        <taxon>Spermatophyta</taxon>
        <taxon>Magnoliopsida</taxon>
        <taxon>Proteales</taxon>
        <taxon>Nelumbonaceae</taxon>
        <taxon>Nelumbo</taxon>
    </lineage>
</organism>
<keyword evidence="2" id="KW-0812">Transmembrane</keyword>
<comment type="caution">
    <text evidence="3">The sequence shown here is derived from an EMBL/GenBank/DDBJ whole genome shotgun (WGS) entry which is preliminary data.</text>
</comment>
<accession>A0A822XWU9</accession>
<dbReference type="AlphaFoldDB" id="A0A822XWU9"/>
<dbReference type="Proteomes" id="UP000607653">
    <property type="component" value="Unassembled WGS sequence"/>
</dbReference>
<evidence type="ECO:0000313" key="4">
    <source>
        <dbReference type="Proteomes" id="UP000607653"/>
    </source>
</evidence>
<evidence type="ECO:0000256" key="2">
    <source>
        <dbReference type="SAM" id="Phobius"/>
    </source>
</evidence>
<evidence type="ECO:0000313" key="3">
    <source>
        <dbReference type="EMBL" id="DAD26114.1"/>
    </source>
</evidence>
<sequence>MANPEESSPLLIKQGDGEGNAKHDEKRSATESGHSCGGSAEWTVDGLPLGHGSVVGEPVARARWDSSLFACLGRNDEFCSSDLEVCKFPQFRLIYYIVFFFFLLSFCD</sequence>
<keyword evidence="2" id="KW-0472">Membrane</keyword>
<reference evidence="3 4" key="1">
    <citation type="journal article" date="2020" name="Mol. Biol. Evol.">
        <title>Distinct Expression and Methylation Patterns for Genes with Different Fates following a Single Whole-Genome Duplication in Flowering Plants.</title>
        <authorList>
            <person name="Shi T."/>
            <person name="Rahmani R.S."/>
            <person name="Gugger P.F."/>
            <person name="Wang M."/>
            <person name="Li H."/>
            <person name="Zhang Y."/>
            <person name="Li Z."/>
            <person name="Wang Q."/>
            <person name="Van de Peer Y."/>
            <person name="Marchal K."/>
            <person name="Chen J."/>
        </authorList>
    </citation>
    <scope>NUCLEOTIDE SEQUENCE [LARGE SCALE GENOMIC DNA]</scope>
    <source>
        <tissue evidence="3">Leaf</tissue>
    </source>
</reference>
<evidence type="ECO:0000256" key="1">
    <source>
        <dbReference type="SAM" id="MobiDB-lite"/>
    </source>
</evidence>
<feature type="compositionally biased region" description="Basic and acidic residues" evidence="1">
    <location>
        <begin position="15"/>
        <end position="29"/>
    </location>
</feature>
<keyword evidence="4" id="KW-1185">Reference proteome</keyword>
<gene>
    <name evidence="3" type="ORF">HUJ06_027582</name>
</gene>
<dbReference type="EMBL" id="DUZY01000002">
    <property type="protein sequence ID" value="DAD26114.1"/>
    <property type="molecule type" value="Genomic_DNA"/>
</dbReference>